<organism evidence="13">
    <name type="scientific">Salix viminalis</name>
    <name type="common">Common osier</name>
    <name type="synonym">Basket willow</name>
    <dbReference type="NCBI Taxonomy" id="40686"/>
    <lineage>
        <taxon>Eukaryota</taxon>
        <taxon>Viridiplantae</taxon>
        <taxon>Streptophyta</taxon>
        <taxon>Embryophyta</taxon>
        <taxon>Tracheophyta</taxon>
        <taxon>Spermatophyta</taxon>
        <taxon>Magnoliopsida</taxon>
        <taxon>eudicotyledons</taxon>
        <taxon>Gunneridae</taxon>
        <taxon>Pentapetalae</taxon>
        <taxon>rosids</taxon>
        <taxon>fabids</taxon>
        <taxon>Malpighiales</taxon>
        <taxon>Salicaceae</taxon>
        <taxon>Saliceae</taxon>
        <taxon>Salix</taxon>
    </lineage>
</organism>
<dbReference type="GO" id="GO:0047196">
    <property type="term" value="F:long-chain-alcohol O-fatty-acyltransferase activity"/>
    <property type="evidence" value="ECO:0007669"/>
    <property type="project" value="UniProtKB-EC"/>
</dbReference>
<evidence type="ECO:0000256" key="1">
    <source>
        <dbReference type="ARBA" id="ARBA00004162"/>
    </source>
</evidence>
<comment type="pathway">
    <text evidence="3">Glycerolipid metabolism; triacylglycerol biosynthesis.</text>
</comment>
<feature type="domain" description="O-acyltransferase WSD1 C-terminal" evidence="12">
    <location>
        <begin position="315"/>
        <end position="460"/>
    </location>
</feature>
<dbReference type="PANTHER" id="PTHR31650:SF78">
    <property type="entry name" value="DIACYLGLYCEROL O-ACYLTRANSFERASE"/>
    <property type="match status" value="1"/>
</dbReference>
<keyword evidence="7" id="KW-0012">Acyltransferase</keyword>
<evidence type="ECO:0000256" key="5">
    <source>
        <dbReference type="ARBA" id="ARBA00022679"/>
    </source>
</evidence>
<dbReference type="Pfam" id="PF06974">
    <property type="entry name" value="WS_DGAT_C"/>
    <property type="match status" value="1"/>
</dbReference>
<name>A0A6N2K9C4_SALVM</name>
<reference evidence="13" key="1">
    <citation type="submission" date="2019-03" db="EMBL/GenBank/DDBJ databases">
        <authorList>
            <person name="Mank J."/>
            <person name="Almeida P."/>
        </authorList>
    </citation>
    <scope>NUCLEOTIDE SEQUENCE</scope>
    <source>
        <strain evidence="13">78183</strain>
    </source>
</reference>
<dbReference type="InterPro" id="IPR004255">
    <property type="entry name" value="O-acyltransferase_WSD1_N"/>
</dbReference>
<dbReference type="GO" id="GO:0019432">
    <property type="term" value="P:triglyceride biosynthetic process"/>
    <property type="evidence" value="ECO:0007669"/>
    <property type="project" value="UniProtKB-UniPathway"/>
</dbReference>
<comment type="pathway">
    <text evidence="4">Lipid metabolism.</text>
</comment>
<comment type="catalytic activity">
    <reaction evidence="10">
        <text>an acyl-CoA + a 1,2-diacyl-sn-glycerol = a triacyl-sn-glycerol + CoA</text>
        <dbReference type="Rhea" id="RHEA:10868"/>
        <dbReference type="ChEBI" id="CHEBI:17815"/>
        <dbReference type="ChEBI" id="CHEBI:57287"/>
        <dbReference type="ChEBI" id="CHEBI:58342"/>
        <dbReference type="ChEBI" id="CHEBI:64615"/>
        <dbReference type="EC" id="2.3.1.20"/>
    </reaction>
</comment>
<proteinExistence type="inferred from homology"/>
<comment type="catalytic activity">
    <reaction evidence="9">
        <text>a long chain fatty alcohol + a fatty acyl-CoA = a long-chain alcohol wax ester + CoA</text>
        <dbReference type="Rhea" id="RHEA:38443"/>
        <dbReference type="ChEBI" id="CHEBI:17135"/>
        <dbReference type="ChEBI" id="CHEBI:57287"/>
        <dbReference type="ChEBI" id="CHEBI:77636"/>
        <dbReference type="ChEBI" id="CHEBI:235323"/>
        <dbReference type="EC" id="2.3.1.75"/>
    </reaction>
</comment>
<gene>
    <name evidence="13" type="ORF">SVIM_LOCUS44629</name>
</gene>
<evidence type="ECO:0000259" key="12">
    <source>
        <dbReference type="Pfam" id="PF06974"/>
    </source>
</evidence>
<evidence type="ECO:0000256" key="3">
    <source>
        <dbReference type="ARBA" id="ARBA00004771"/>
    </source>
</evidence>
<feature type="domain" description="O-acyltransferase WSD1-like N-terminal" evidence="11">
    <location>
        <begin position="72"/>
        <end position="261"/>
    </location>
</feature>
<evidence type="ECO:0000256" key="9">
    <source>
        <dbReference type="ARBA" id="ARBA00047604"/>
    </source>
</evidence>
<evidence type="ECO:0000256" key="8">
    <source>
        <dbReference type="ARBA" id="ARBA00024360"/>
    </source>
</evidence>
<dbReference type="Pfam" id="PF03007">
    <property type="entry name" value="WS_DGAT_cat"/>
    <property type="match status" value="1"/>
</dbReference>
<dbReference type="InterPro" id="IPR045034">
    <property type="entry name" value="O-acyltransferase_WSD1-like"/>
</dbReference>
<evidence type="ECO:0000256" key="2">
    <source>
        <dbReference type="ARBA" id="ARBA00004586"/>
    </source>
</evidence>
<evidence type="ECO:0000259" key="11">
    <source>
        <dbReference type="Pfam" id="PF03007"/>
    </source>
</evidence>
<dbReference type="GO" id="GO:0004144">
    <property type="term" value="F:diacylglycerol O-acyltransferase activity"/>
    <property type="evidence" value="ECO:0007669"/>
    <property type="project" value="UniProtKB-EC"/>
</dbReference>
<keyword evidence="6" id="KW-0256">Endoplasmic reticulum</keyword>
<dbReference type="AlphaFoldDB" id="A0A6N2K9C4"/>
<dbReference type="GO" id="GO:0005886">
    <property type="term" value="C:plasma membrane"/>
    <property type="evidence" value="ECO:0007669"/>
    <property type="project" value="UniProtKB-SubCell"/>
</dbReference>
<accession>A0A6N2K9C4</accession>
<evidence type="ECO:0000256" key="7">
    <source>
        <dbReference type="ARBA" id="ARBA00023315"/>
    </source>
</evidence>
<keyword evidence="5" id="KW-0808">Transferase</keyword>
<evidence type="ECO:0000256" key="4">
    <source>
        <dbReference type="ARBA" id="ARBA00005189"/>
    </source>
</evidence>
<evidence type="ECO:0000256" key="10">
    <source>
        <dbReference type="ARBA" id="ARBA00048109"/>
    </source>
</evidence>
<dbReference type="UniPathway" id="UPA00282"/>
<sequence>MVLEKDDAALEPVSPTGQYFNSSALNISVLAVLETEMPFDDSEIMSLIRDVFLSINPRFSSIMVIDENGVKRWKKVEVNLKDHVKVPIFPEKMSPQFYENYFQDYLSNMSMEQLPQSRPLWEIHIIKYPTSNAAGSIIFKIHHSIGDGYSLMGSLLSCLQRADNPSLPLTLPSVQPRAETDGDHGSIFKTVPKIFSLLLNTASDFLGSLMKSSLVDDDLSPIRSGDVGIEFRPVCFTTMTFSLCQIKQIKDTLGVTVNDVITGAIFLGTRLYMQEMSEGSSNHSNSTALVLLNTRMFRSYQSVKEMLEPNAASPWGNHFAFLHVPLPELVDSTELNPLEFVRKTHQIIKRKRSSFAVYLTAAFIEIVKKFKGHQVAAQCIHQTLLNASMAITNMIGPIEKMSVANQAIRGMYFAVVGNPQSLTVTIVSHVDKLRVTLGAEKGFIDGQKLKSCIEEAFQMILQSAACEIKDDAALEPVSPTGQYFNSSALNISVLAVLETEMPFDDSEMMSLIRDVFLSINPRLVDDDLSPIRSGDVGIEFRPVAFTTMTFCLCQIKQIKDTLGVTVNDVITGAIFLGTRLYMQEMTSQILQR</sequence>
<comment type="similarity">
    <text evidence="8">In the N-terminal section; belongs to the long-chain O-acyltransferase family.</text>
</comment>
<dbReference type="GO" id="GO:0005789">
    <property type="term" value="C:endoplasmic reticulum membrane"/>
    <property type="evidence" value="ECO:0007669"/>
    <property type="project" value="UniProtKB-SubCell"/>
</dbReference>
<comment type="subcellular location">
    <subcellularLocation>
        <location evidence="1">Cell membrane</location>
        <topology evidence="1">Single-pass membrane protein</topology>
    </subcellularLocation>
    <subcellularLocation>
        <location evidence="2">Endoplasmic reticulum membrane</location>
    </subcellularLocation>
</comment>
<protein>
    <submittedName>
        <fullName evidence="13">Uncharacterized protein</fullName>
    </submittedName>
</protein>
<dbReference type="EMBL" id="CAADRP010000169">
    <property type="protein sequence ID" value="VFU24285.1"/>
    <property type="molecule type" value="Genomic_DNA"/>
</dbReference>
<dbReference type="InterPro" id="IPR009721">
    <property type="entry name" value="O-acyltransferase_WSD1_C"/>
</dbReference>
<evidence type="ECO:0000256" key="6">
    <source>
        <dbReference type="ARBA" id="ARBA00022824"/>
    </source>
</evidence>
<dbReference type="PANTHER" id="PTHR31650">
    <property type="entry name" value="O-ACYLTRANSFERASE (WSD1-LIKE) FAMILY PROTEIN"/>
    <property type="match status" value="1"/>
</dbReference>
<evidence type="ECO:0000313" key="13">
    <source>
        <dbReference type="EMBL" id="VFU24285.1"/>
    </source>
</evidence>